<comment type="caution">
    <text evidence="1">The sequence shown here is derived from an EMBL/GenBank/DDBJ whole genome shotgun (WGS) entry which is preliminary data.</text>
</comment>
<reference evidence="1 2" key="1">
    <citation type="journal article" date="2016" name="Nat. Commun.">
        <title>Thousands of microbial genomes shed light on interconnected biogeochemical processes in an aquifer system.</title>
        <authorList>
            <person name="Anantharaman K."/>
            <person name="Brown C.T."/>
            <person name="Hug L.A."/>
            <person name="Sharon I."/>
            <person name="Castelle C.J."/>
            <person name="Probst A.J."/>
            <person name="Thomas B.C."/>
            <person name="Singh A."/>
            <person name="Wilkins M.J."/>
            <person name="Karaoz U."/>
            <person name="Brodie E.L."/>
            <person name="Williams K.H."/>
            <person name="Hubbard S.S."/>
            <person name="Banfield J.F."/>
        </authorList>
    </citation>
    <scope>NUCLEOTIDE SEQUENCE [LARGE SCALE GENOMIC DNA]</scope>
</reference>
<organism evidence="1 2">
    <name type="scientific">candidate division WWE3 bacterium RIFOXYA2_FULL_46_9</name>
    <dbReference type="NCBI Taxonomy" id="1802636"/>
    <lineage>
        <taxon>Bacteria</taxon>
        <taxon>Katanobacteria</taxon>
    </lineage>
</organism>
<dbReference type="EMBL" id="MEVT01000005">
    <property type="protein sequence ID" value="OGC63638.1"/>
    <property type="molecule type" value="Genomic_DNA"/>
</dbReference>
<accession>A0A1F4W2Y9</accession>
<dbReference type="Proteomes" id="UP000176614">
    <property type="component" value="Unassembled WGS sequence"/>
</dbReference>
<gene>
    <name evidence="1" type="ORF">A2264_04715</name>
</gene>
<dbReference type="AlphaFoldDB" id="A0A1F4W2Y9"/>
<protein>
    <submittedName>
        <fullName evidence="1">Uncharacterized protein</fullName>
    </submittedName>
</protein>
<proteinExistence type="predicted"/>
<name>A0A1F4W2Y9_UNCKA</name>
<evidence type="ECO:0000313" key="1">
    <source>
        <dbReference type="EMBL" id="OGC63638.1"/>
    </source>
</evidence>
<sequence>MDMVKGATFVVITKNPLGLKATLEYQGNYFEDYLPLWMGLEADVMMPETFELGESYWRFLIIRNIECSLDRDIHYAYFLDPLSIPELQYIPARK</sequence>
<evidence type="ECO:0000313" key="2">
    <source>
        <dbReference type="Proteomes" id="UP000176614"/>
    </source>
</evidence>